<proteinExistence type="predicted"/>
<dbReference type="GeneID" id="99652522"/>
<keyword evidence="3" id="KW-1185">Reference proteome</keyword>
<sequence>MKLITFTADGQVHVGAIDGSGAYAISLTSASKGDPRFASMLDLIRGGEPALSDAAELVELHPVDAAFDLETVTLKAPLPNPVRLRDCSLFIEHLQPAFRGMARKLASTADDPEAEYERLVATGRYDTPEVFSQQVIYYNADHTAISGPGDLIVAPRETRQLDYELEFAAVIGRTGRDIGAEDAAEAIFGYTIFNDWSCRDLQSTAMGSQLGPSRGKDFDGSNTLGPCIVTADEITSPYDLELTARVNGEMWSHGSSSTMHHSFEEAVAHFSLGRTVHAGEVLGTGTVMSGSPVEIGKELKDGDEIELEVSGIGVLRNRVQLPY</sequence>
<dbReference type="InParanoid" id="A0A1I5WRL7"/>
<name>A0A1I5WRL7_9ACTN</name>
<evidence type="ECO:0000313" key="3">
    <source>
        <dbReference type="Proteomes" id="UP000183413"/>
    </source>
</evidence>
<gene>
    <name evidence="2" type="ORF">SAMN04489713_124103</name>
</gene>
<dbReference type="AlphaFoldDB" id="A0A1I5WRL7"/>
<dbReference type="Pfam" id="PF01557">
    <property type="entry name" value="FAA_hydrolase"/>
    <property type="match status" value="1"/>
</dbReference>
<dbReference type="PANTHER" id="PTHR43211">
    <property type="entry name" value="FUMARYLACETOACETATE HYDROLASE"/>
    <property type="match status" value="1"/>
</dbReference>
<dbReference type="InterPro" id="IPR036663">
    <property type="entry name" value="Fumarylacetoacetase_C_sf"/>
</dbReference>
<dbReference type="Gene3D" id="3.90.850.10">
    <property type="entry name" value="Fumarylacetoacetase-like, C-terminal domain"/>
    <property type="match status" value="1"/>
</dbReference>
<dbReference type="OrthoDB" id="2273115at2"/>
<evidence type="ECO:0000313" key="2">
    <source>
        <dbReference type="EMBL" id="SFQ22413.1"/>
    </source>
</evidence>
<feature type="domain" description="Fumarylacetoacetase-like C-terminal" evidence="1">
    <location>
        <begin position="134"/>
        <end position="320"/>
    </location>
</feature>
<dbReference type="GO" id="GO:0003824">
    <property type="term" value="F:catalytic activity"/>
    <property type="evidence" value="ECO:0007669"/>
    <property type="project" value="InterPro"/>
</dbReference>
<evidence type="ECO:0000259" key="1">
    <source>
        <dbReference type="Pfam" id="PF01557"/>
    </source>
</evidence>
<dbReference type="PANTHER" id="PTHR43211:SF1">
    <property type="entry name" value="BLL6422 PROTEIN"/>
    <property type="match status" value="1"/>
</dbReference>
<accession>A0A1I5WRL7</accession>
<protein>
    <submittedName>
        <fullName evidence="2">2-keto-4-pentenoate hydratase/2-oxohepta-3-ene-1,7-dioic acid hydratase (Catechol pathway)</fullName>
    </submittedName>
</protein>
<dbReference type="SUPFAM" id="SSF56529">
    <property type="entry name" value="FAH"/>
    <property type="match status" value="1"/>
</dbReference>
<dbReference type="EMBL" id="FOVH01000024">
    <property type="protein sequence ID" value="SFQ22413.1"/>
    <property type="molecule type" value="Genomic_DNA"/>
</dbReference>
<organism evidence="2 3">
    <name type="scientific">Actinomadura madurae</name>
    <dbReference type="NCBI Taxonomy" id="1993"/>
    <lineage>
        <taxon>Bacteria</taxon>
        <taxon>Bacillati</taxon>
        <taxon>Actinomycetota</taxon>
        <taxon>Actinomycetes</taxon>
        <taxon>Streptosporangiales</taxon>
        <taxon>Thermomonosporaceae</taxon>
        <taxon>Actinomadura</taxon>
    </lineage>
</organism>
<dbReference type="eggNOG" id="COG0179">
    <property type="taxonomic scope" value="Bacteria"/>
</dbReference>
<reference evidence="2 3" key="1">
    <citation type="submission" date="2016-10" db="EMBL/GenBank/DDBJ databases">
        <authorList>
            <person name="de Groot N.N."/>
        </authorList>
    </citation>
    <scope>NUCLEOTIDE SEQUENCE [LARGE SCALE GENOMIC DNA]</scope>
    <source>
        <strain evidence="2 3">DSM 43067</strain>
    </source>
</reference>
<dbReference type="STRING" id="1993.SAMN04489713_124103"/>
<dbReference type="Proteomes" id="UP000183413">
    <property type="component" value="Unassembled WGS sequence"/>
</dbReference>
<dbReference type="InterPro" id="IPR011234">
    <property type="entry name" value="Fumarylacetoacetase-like_C"/>
</dbReference>
<dbReference type="RefSeq" id="WP_075024522.1">
    <property type="nucleotide sequence ID" value="NZ_CP083237.1"/>
</dbReference>